<dbReference type="AlphaFoldDB" id="A0A1I2LUR2"/>
<evidence type="ECO:0000256" key="1">
    <source>
        <dbReference type="SAM" id="MobiDB-lite"/>
    </source>
</evidence>
<name>A0A1I2LUR2_9ACTN</name>
<evidence type="ECO:0000313" key="3">
    <source>
        <dbReference type="Proteomes" id="UP000199323"/>
    </source>
</evidence>
<dbReference type="Proteomes" id="UP000199323">
    <property type="component" value="Unassembled WGS sequence"/>
</dbReference>
<reference evidence="2 3" key="1">
    <citation type="submission" date="2016-10" db="EMBL/GenBank/DDBJ databases">
        <authorList>
            <person name="de Groot N.N."/>
        </authorList>
    </citation>
    <scope>NUCLEOTIDE SEQUENCE [LARGE SCALE GENOMIC DNA]</scope>
    <source>
        <strain evidence="2 3">CGMCC 4.3510</strain>
    </source>
</reference>
<feature type="region of interest" description="Disordered" evidence="1">
    <location>
        <begin position="269"/>
        <end position="336"/>
    </location>
</feature>
<dbReference type="InterPro" id="IPR031423">
    <property type="entry name" value="Phosphatase_SCO2771"/>
</dbReference>
<protein>
    <submittedName>
        <fullName evidence="2">Phosphatase</fullName>
    </submittedName>
</protein>
<feature type="compositionally biased region" description="Low complexity" evidence="1">
    <location>
        <begin position="315"/>
        <end position="324"/>
    </location>
</feature>
<keyword evidence="3" id="KW-1185">Reference proteome</keyword>
<proteinExistence type="predicted"/>
<feature type="compositionally biased region" description="Basic and acidic residues" evidence="1">
    <location>
        <begin position="295"/>
        <end position="312"/>
    </location>
</feature>
<organism evidence="2 3">
    <name type="scientific">Actinacidiphila alni</name>
    <dbReference type="NCBI Taxonomy" id="380248"/>
    <lineage>
        <taxon>Bacteria</taxon>
        <taxon>Bacillati</taxon>
        <taxon>Actinomycetota</taxon>
        <taxon>Actinomycetes</taxon>
        <taxon>Kitasatosporales</taxon>
        <taxon>Streptomycetaceae</taxon>
        <taxon>Actinacidiphila</taxon>
    </lineage>
</organism>
<accession>A0A1I2LUR2</accession>
<gene>
    <name evidence="2" type="ORF">SAMN05216251_13117</name>
</gene>
<sequence length="336" mass="35377">MRMPLDPAPAAPSRQALTAHLVSTRIAGDVATSRENNLDHFSALAEGNRYYWFGLDLGDRWTDRDAVLELMAERCGVVADPDHRFGQDTIDPELTIDALDRMAEVLHKAAENGSRVLVATGHPAGLLAVHWQLAAALRAAGCTLITPAERLYADGGEIRHLAAVSMVHRAGGLVHTHSPDPMREILDALERDGEPLPDLVIADHGWAGCAGERGIDTVGFADCNDPALFVGEAEGSLLVTVPLDDNVPPHHYAPLTAYLLAAAGLTGAGRDGSAGPAGTAGPDDPDGTEPAPRSKAREGRGRESRSREKKGTDGTGRVSRRTGLGRSGRGAGKKGT</sequence>
<dbReference type="STRING" id="380248.SAMN05216251_13117"/>
<dbReference type="EMBL" id="FONG01000031">
    <property type="protein sequence ID" value="SFF82933.1"/>
    <property type="molecule type" value="Genomic_DNA"/>
</dbReference>
<dbReference type="Pfam" id="PF15698">
    <property type="entry name" value="Phosphatase"/>
    <property type="match status" value="1"/>
</dbReference>
<evidence type="ECO:0000313" key="2">
    <source>
        <dbReference type="EMBL" id="SFF82933.1"/>
    </source>
</evidence>